<dbReference type="GeneID" id="107433613"/>
<dbReference type="Proteomes" id="UP001652623">
    <property type="component" value="Chromosome 11"/>
</dbReference>
<protein>
    <submittedName>
        <fullName evidence="2">Uncharacterized protein LOC107433613</fullName>
    </submittedName>
</protein>
<proteinExistence type="predicted"/>
<evidence type="ECO:0000313" key="1">
    <source>
        <dbReference type="Proteomes" id="UP001652623"/>
    </source>
</evidence>
<evidence type="ECO:0000313" key="2">
    <source>
        <dbReference type="RefSeq" id="XP_060668500.1"/>
    </source>
</evidence>
<keyword evidence="1" id="KW-1185">Reference proteome</keyword>
<name>A0ABM3ZVJ0_ZIZJJ</name>
<accession>A0ABM3ZVJ0</accession>
<dbReference type="RefSeq" id="XP_060668500.1">
    <property type="nucleotide sequence ID" value="XM_060812517.1"/>
</dbReference>
<gene>
    <name evidence="2" type="primary">LOC107433613</name>
</gene>
<organism evidence="1 2">
    <name type="scientific">Ziziphus jujuba</name>
    <name type="common">Chinese jujube</name>
    <name type="synonym">Ziziphus sativa</name>
    <dbReference type="NCBI Taxonomy" id="326968"/>
    <lineage>
        <taxon>Eukaryota</taxon>
        <taxon>Viridiplantae</taxon>
        <taxon>Streptophyta</taxon>
        <taxon>Embryophyta</taxon>
        <taxon>Tracheophyta</taxon>
        <taxon>Spermatophyta</taxon>
        <taxon>Magnoliopsida</taxon>
        <taxon>eudicotyledons</taxon>
        <taxon>Gunneridae</taxon>
        <taxon>Pentapetalae</taxon>
        <taxon>rosids</taxon>
        <taxon>fabids</taxon>
        <taxon>Rosales</taxon>
        <taxon>Rhamnaceae</taxon>
        <taxon>Paliureae</taxon>
        <taxon>Ziziphus</taxon>
    </lineage>
</organism>
<reference evidence="2" key="1">
    <citation type="submission" date="2025-08" db="UniProtKB">
        <authorList>
            <consortium name="RefSeq"/>
        </authorList>
    </citation>
    <scope>IDENTIFICATION</scope>
    <source>
        <tissue evidence="2">Seedling</tissue>
    </source>
</reference>
<sequence length="108" mass="12177">MKHKKHQEKNFSKSQTMNSHLAAEALPTTQNLAAVIISQEYLSKNQWKYKVGLAGYEKQLHVEAPESASYVWHNICLPANAYEGNTLELSSQRGRVISDLEFVSFGLP</sequence>